<sequence length="494" mass="55993">MSGIRKQAITSSILVYAGTLIGALNTYFFISYFSKEQYGLTRLFSDVGQNFYIFSTLGVIPVLYKFYPYYKDNLEDKKNDLLGRTFLISGIGFILVTIGAIVFEPLVVQKFSKNASLFVAYYFWVIPFSFGLLFFSILESYSWVLQKTVISNFLRETGLRICILILVLLYIGQLISFYTFMVLFAMTYIVIAVVLMVYFIKTKKVHLTLTKSRVTKKYAKKIWSMQGLIFGGIIITTLGQTIDGLIISSLLGLDLAGVYTLALYMSNLIQVPQRSISTIATGVLARNWKDKNFAEITRIYQRSSINMLIISLFIFGNIWLNITDGLTVVGVFDKYGAGIPLVFIFGIIRVIDGGTGVNAQIIATSTFWRFEFISGIVMLALRIPLTYIFVKQYGIIGSAYSDLISLTVYNFIRYEFLRRKYGMQPFSGKTFYVIVLCLLAFGVAYYAGYGLLGWPAIFLRSIVFSGIIATGVFFFQLTPDARQVYDNLLHRLRK</sequence>
<feature type="transmembrane region" description="Helical" evidence="6">
    <location>
        <begin position="432"/>
        <end position="451"/>
    </location>
</feature>
<feature type="transmembrane region" description="Helical" evidence="6">
    <location>
        <begin position="372"/>
        <end position="389"/>
    </location>
</feature>
<feature type="transmembrane region" description="Helical" evidence="6">
    <location>
        <begin position="181"/>
        <end position="200"/>
    </location>
</feature>
<feature type="transmembrane region" description="Helical" evidence="6">
    <location>
        <begin position="12"/>
        <end position="30"/>
    </location>
</feature>
<keyword evidence="8" id="KW-1185">Reference proteome</keyword>
<dbReference type="RefSeq" id="WP_171608628.1">
    <property type="nucleotide sequence ID" value="NZ_WHPF01000010.1"/>
</dbReference>
<accession>A0A8J8FHZ0</accession>
<proteinExistence type="predicted"/>
<dbReference type="PANTHER" id="PTHR30250">
    <property type="entry name" value="PST FAMILY PREDICTED COLANIC ACID TRANSPORTER"/>
    <property type="match status" value="1"/>
</dbReference>
<dbReference type="Proteomes" id="UP000598971">
    <property type="component" value="Unassembled WGS sequence"/>
</dbReference>
<feature type="transmembrane region" description="Helical" evidence="6">
    <location>
        <begin position="305"/>
        <end position="322"/>
    </location>
</feature>
<feature type="transmembrane region" description="Helical" evidence="6">
    <location>
        <begin position="115"/>
        <end position="138"/>
    </location>
</feature>
<feature type="transmembrane region" description="Helical" evidence="6">
    <location>
        <begin position="81"/>
        <end position="103"/>
    </location>
</feature>
<dbReference type="AlphaFoldDB" id="A0A8J8FHZ0"/>
<comment type="caution">
    <text evidence="7">The sequence shown here is derived from an EMBL/GenBank/DDBJ whole genome shotgun (WGS) entry which is preliminary data.</text>
</comment>
<feature type="transmembrane region" description="Helical" evidence="6">
    <location>
        <begin position="395"/>
        <end position="412"/>
    </location>
</feature>
<feature type="transmembrane region" description="Helical" evidence="6">
    <location>
        <begin position="457"/>
        <end position="475"/>
    </location>
</feature>
<feature type="transmembrane region" description="Helical" evidence="6">
    <location>
        <begin position="334"/>
        <end position="351"/>
    </location>
</feature>
<organism evidence="7 8">
    <name type="scientific">Limnovirga soli</name>
    <dbReference type="NCBI Taxonomy" id="2656915"/>
    <lineage>
        <taxon>Bacteria</taxon>
        <taxon>Pseudomonadati</taxon>
        <taxon>Bacteroidota</taxon>
        <taxon>Chitinophagia</taxon>
        <taxon>Chitinophagales</taxon>
        <taxon>Chitinophagaceae</taxon>
        <taxon>Limnovirga</taxon>
    </lineage>
</organism>
<evidence type="ECO:0000256" key="1">
    <source>
        <dbReference type="ARBA" id="ARBA00004651"/>
    </source>
</evidence>
<evidence type="ECO:0000313" key="8">
    <source>
        <dbReference type="Proteomes" id="UP000598971"/>
    </source>
</evidence>
<keyword evidence="5 6" id="KW-0472">Membrane</keyword>
<gene>
    <name evidence="7" type="ORF">GD597_14530</name>
</gene>
<keyword evidence="2" id="KW-1003">Cell membrane</keyword>
<evidence type="ECO:0000256" key="6">
    <source>
        <dbReference type="SAM" id="Phobius"/>
    </source>
</evidence>
<feature type="transmembrane region" description="Helical" evidence="6">
    <location>
        <begin position="221"/>
        <end position="239"/>
    </location>
</feature>
<comment type="subcellular location">
    <subcellularLocation>
        <location evidence="1">Cell membrane</location>
        <topology evidence="1">Multi-pass membrane protein</topology>
    </subcellularLocation>
</comment>
<reference evidence="7" key="1">
    <citation type="submission" date="2019-10" db="EMBL/GenBank/DDBJ databases">
        <title>Draft genome sequence of Panacibacter sp. KCS-6.</title>
        <authorList>
            <person name="Yim K.J."/>
        </authorList>
    </citation>
    <scope>NUCLEOTIDE SEQUENCE</scope>
    <source>
        <strain evidence="7">KCS-6</strain>
    </source>
</reference>
<evidence type="ECO:0000256" key="4">
    <source>
        <dbReference type="ARBA" id="ARBA00022989"/>
    </source>
</evidence>
<dbReference type="EMBL" id="WHPF01000010">
    <property type="protein sequence ID" value="NNV56684.1"/>
    <property type="molecule type" value="Genomic_DNA"/>
</dbReference>
<dbReference type="InterPro" id="IPR050833">
    <property type="entry name" value="Poly_Biosynth_Transport"/>
</dbReference>
<evidence type="ECO:0000313" key="7">
    <source>
        <dbReference type="EMBL" id="NNV56684.1"/>
    </source>
</evidence>
<evidence type="ECO:0000256" key="2">
    <source>
        <dbReference type="ARBA" id="ARBA00022475"/>
    </source>
</evidence>
<evidence type="ECO:0000256" key="5">
    <source>
        <dbReference type="ARBA" id="ARBA00023136"/>
    </source>
</evidence>
<name>A0A8J8FHZ0_9BACT</name>
<keyword evidence="4 6" id="KW-1133">Transmembrane helix</keyword>
<dbReference type="GO" id="GO:0005886">
    <property type="term" value="C:plasma membrane"/>
    <property type="evidence" value="ECO:0007669"/>
    <property type="project" value="UniProtKB-SubCell"/>
</dbReference>
<dbReference type="PANTHER" id="PTHR30250:SF11">
    <property type="entry name" value="O-ANTIGEN TRANSPORTER-RELATED"/>
    <property type="match status" value="1"/>
</dbReference>
<feature type="transmembrane region" description="Helical" evidence="6">
    <location>
        <begin position="50"/>
        <end position="69"/>
    </location>
</feature>
<keyword evidence="3 6" id="KW-0812">Transmembrane</keyword>
<feature type="transmembrane region" description="Helical" evidence="6">
    <location>
        <begin position="245"/>
        <end position="265"/>
    </location>
</feature>
<protein>
    <submittedName>
        <fullName evidence="7">Oligosaccharide flippase family protein</fullName>
    </submittedName>
</protein>
<evidence type="ECO:0000256" key="3">
    <source>
        <dbReference type="ARBA" id="ARBA00022692"/>
    </source>
</evidence>
<feature type="transmembrane region" description="Helical" evidence="6">
    <location>
        <begin position="158"/>
        <end position="175"/>
    </location>
</feature>